<dbReference type="AlphaFoldDB" id="F0XFP2"/>
<dbReference type="HOGENOM" id="CLU_436203_0_0_1"/>
<reference evidence="3 4" key="1">
    <citation type="journal article" date="2011" name="Proc. Natl. Acad. Sci. U.S.A.">
        <title>Genome and transcriptome analyses of the mountain pine beetle-fungal symbiont Grosmannia clavigera, a lodgepole pine pathogen.</title>
        <authorList>
            <person name="DiGuistini S."/>
            <person name="Wang Y."/>
            <person name="Liao N.Y."/>
            <person name="Taylor G."/>
            <person name="Tanguay P."/>
            <person name="Feau N."/>
            <person name="Henrissat B."/>
            <person name="Chan S.K."/>
            <person name="Hesse-Orce U."/>
            <person name="Alamouti S.M."/>
            <person name="Tsui C.K.M."/>
            <person name="Docking R.T."/>
            <person name="Levasseur A."/>
            <person name="Haridas S."/>
            <person name="Robertson G."/>
            <person name="Birol I."/>
            <person name="Holt R.A."/>
            <person name="Marra M.A."/>
            <person name="Hamelin R.C."/>
            <person name="Hirst M."/>
            <person name="Jones S.J.M."/>
            <person name="Bohlmann J."/>
            <person name="Breuil C."/>
        </authorList>
    </citation>
    <scope>NUCLEOTIDE SEQUENCE [LARGE SCALE GENOMIC DNA]</scope>
    <source>
        <strain evidence="4">kw1407 / UAMH 11150</strain>
    </source>
</reference>
<dbReference type="PANTHER" id="PTHR15715">
    <property type="entry name" value="CENTROSOMAL PROTEIN OF 170 KDA"/>
    <property type="match status" value="1"/>
</dbReference>
<dbReference type="InParanoid" id="F0XFP2"/>
<organism evidence="4">
    <name type="scientific">Grosmannia clavigera (strain kw1407 / UAMH 11150)</name>
    <name type="common">Blue stain fungus</name>
    <name type="synonym">Graphiocladiella clavigera</name>
    <dbReference type="NCBI Taxonomy" id="655863"/>
    <lineage>
        <taxon>Eukaryota</taxon>
        <taxon>Fungi</taxon>
        <taxon>Dikarya</taxon>
        <taxon>Ascomycota</taxon>
        <taxon>Pezizomycotina</taxon>
        <taxon>Sordariomycetes</taxon>
        <taxon>Sordariomycetidae</taxon>
        <taxon>Ophiostomatales</taxon>
        <taxon>Ophiostomataceae</taxon>
        <taxon>Leptographium</taxon>
    </lineage>
</organism>
<dbReference type="OrthoDB" id="4096268at2759"/>
<feature type="compositionally biased region" description="Acidic residues" evidence="1">
    <location>
        <begin position="324"/>
        <end position="343"/>
    </location>
</feature>
<evidence type="ECO:0000313" key="4">
    <source>
        <dbReference type="Proteomes" id="UP000007796"/>
    </source>
</evidence>
<dbReference type="GeneID" id="25974280"/>
<dbReference type="SUPFAM" id="SSF49879">
    <property type="entry name" value="SMAD/FHA domain"/>
    <property type="match status" value="1"/>
</dbReference>
<evidence type="ECO:0000259" key="2">
    <source>
        <dbReference type="PROSITE" id="PS50006"/>
    </source>
</evidence>
<name>F0XFP2_GROCL</name>
<dbReference type="PANTHER" id="PTHR15715:SF37">
    <property type="entry name" value="LD47843P"/>
    <property type="match status" value="1"/>
</dbReference>
<feature type="region of interest" description="Disordered" evidence="1">
    <location>
        <begin position="605"/>
        <end position="635"/>
    </location>
</feature>
<dbReference type="EMBL" id="GL629765">
    <property type="protein sequence ID" value="EFX04477.1"/>
    <property type="molecule type" value="Genomic_DNA"/>
</dbReference>
<dbReference type="PROSITE" id="PS50006">
    <property type="entry name" value="FHA_DOMAIN"/>
    <property type="match status" value="1"/>
</dbReference>
<feature type="domain" description="FHA" evidence="2">
    <location>
        <begin position="49"/>
        <end position="110"/>
    </location>
</feature>
<dbReference type="InterPro" id="IPR008984">
    <property type="entry name" value="SMAD_FHA_dom_sf"/>
</dbReference>
<proteinExistence type="predicted"/>
<gene>
    <name evidence="3" type="ORF">CMQ_1405</name>
</gene>
<feature type="region of interest" description="Disordered" evidence="1">
    <location>
        <begin position="159"/>
        <end position="204"/>
    </location>
</feature>
<dbReference type="Pfam" id="PF00498">
    <property type="entry name" value="FHA"/>
    <property type="match status" value="1"/>
</dbReference>
<dbReference type="InterPro" id="IPR051176">
    <property type="entry name" value="Cent_Immune-Sig_Mod"/>
</dbReference>
<feature type="compositionally biased region" description="Basic and acidic residues" evidence="1">
    <location>
        <begin position="189"/>
        <end position="199"/>
    </location>
</feature>
<protein>
    <submittedName>
        <fullName evidence="3">Fha domain containing protein</fullName>
    </submittedName>
</protein>
<dbReference type="STRING" id="655863.F0XFP2"/>
<feature type="region of interest" description="Disordered" evidence="1">
    <location>
        <begin position="282"/>
        <end position="392"/>
    </location>
</feature>
<dbReference type="Proteomes" id="UP000007796">
    <property type="component" value="Unassembled WGS sequence"/>
</dbReference>
<dbReference type="SMART" id="SM00240">
    <property type="entry name" value="FHA"/>
    <property type="match status" value="1"/>
</dbReference>
<dbReference type="GO" id="GO:0005737">
    <property type="term" value="C:cytoplasm"/>
    <property type="evidence" value="ECO:0007669"/>
    <property type="project" value="TreeGrafter"/>
</dbReference>
<feature type="compositionally biased region" description="Polar residues" evidence="1">
    <location>
        <begin position="607"/>
        <end position="628"/>
    </location>
</feature>
<feature type="compositionally biased region" description="Acidic residues" evidence="1">
    <location>
        <begin position="296"/>
        <end position="317"/>
    </location>
</feature>
<evidence type="ECO:0000256" key="1">
    <source>
        <dbReference type="SAM" id="MobiDB-lite"/>
    </source>
</evidence>
<dbReference type="Gene3D" id="2.60.200.20">
    <property type="match status" value="1"/>
</dbReference>
<accession>F0XFP2</accession>
<keyword evidence="4" id="KW-1185">Reference proteome</keyword>
<feature type="compositionally biased region" description="Low complexity" evidence="1">
    <location>
        <begin position="175"/>
        <end position="186"/>
    </location>
</feature>
<dbReference type="eggNOG" id="KOG3872">
    <property type="taxonomic scope" value="Eukaryota"/>
</dbReference>
<sequence>MSAATEDKPSATTKYESIVITLAQNDATSLEASALPIRRICFSPSKPKVQIGRSSKTVSKGLSPSENNAYFDSPVMSRAHAELTADLDKGKIHLKDLGSLHGTSVNKTTLSDESTVSLKVGDSVCFGIHVARGLEVFSPATVIVESIFHMVSSNVPKTAQPKTYRAPEPTDELSDGGSECDCSGSDYHSNLEDSSGDKDDQSDDAAMDSVLHTSSESDGEIADVALPVSKTTSEDSAKVIEASLVEASLFDETVDQSPDDLLSYGEAGSVSGSSDADAIELDYNEDEHVDLAGNDNSDDDSFMTDSEEDEEKDDDFDGSSQDGLDGDDAMDVDDADDMNDDGSDFLSSEISLLDSPATRPTTWVPETTPADGLWTPPSASIASPSDRKETSKNIAHDAADDRMEDGEAAADNNTDDNHVVSCNDALLNVAKKCNISSILNPSPPPSSPVREASGKAVATEVAPMEPVEESLTSAYLEALYHVSYVAGGSNQKMDTDIVLATRSSPNNLHASPDAPVSANITSSDFSKPVATTALLESGKAFLCSYPNEPASFIDVVDVVEDENGDAMLSAAVFNALKKKMEATNKKRKVDEMLAVPEDVPVAMDSALTGSSSDSLGNGTHGDSGSAIQSPPKRQATEAAVQSNRKLKGTMWAVAEKIGIAALGGAVVLGSLIYTAPSL</sequence>
<evidence type="ECO:0000313" key="3">
    <source>
        <dbReference type="EMBL" id="EFX04477.1"/>
    </source>
</evidence>
<dbReference type="InterPro" id="IPR000253">
    <property type="entry name" value="FHA_dom"/>
</dbReference>
<dbReference type="RefSeq" id="XP_014173959.1">
    <property type="nucleotide sequence ID" value="XM_014318484.1"/>
</dbReference>